<dbReference type="EMBL" id="BPLR01000910">
    <property type="protein sequence ID" value="GIY98291.1"/>
    <property type="molecule type" value="Genomic_DNA"/>
</dbReference>
<protein>
    <submittedName>
        <fullName evidence="1">Uncharacterized protein</fullName>
    </submittedName>
</protein>
<comment type="caution">
    <text evidence="1">The sequence shown here is derived from an EMBL/GenBank/DDBJ whole genome shotgun (WGS) entry which is preliminary data.</text>
</comment>
<sequence>MNYVRNCEGSTRITFYLIRSSIDVSEELLQLQICVRWAALTMTREQLDNPKSAGNHGPGNGSLRWMNEAAVHWTVDGMGKGSAALIRRRLVAIHVP</sequence>
<gene>
    <name evidence="1" type="ORF">CEXT_27591</name>
</gene>
<dbReference type="Proteomes" id="UP001054945">
    <property type="component" value="Unassembled WGS sequence"/>
</dbReference>
<accession>A0AAV4XTC3</accession>
<evidence type="ECO:0000313" key="1">
    <source>
        <dbReference type="EMBL" id="GIY98291.1"/>
    </source>
</evidence>
<evidence type="ECO:0000313" key="2">
    <source>
        <dbReference type="Proteomes" id="UP001054945"/>
    </source>
</evidence>
<proteinExistence type="predicted"/>
<name>A0AAV4XTC3_CAEEX</name>
<dbReference type="AlphaFoldDB" id="A0AAV4XTC3"/>
<reference evidence="1 2" key="1">
    <citation type="submission" date="2021-06" db="EMBL/GenBank/DDBJ databases">
        <title>Caerostris extrusa draft genome.</title>
        <authorList>
            <person name="Kono N."/>
            <person name="Arakawa K."/>
        </authorList>
    </citation>
    <scope>NUCLEOTIDE SEQUENCE [LARGE SCALE GENOMIC DNA]</scope>
</reference>
<organism evidence="1 2">
    <name type="scientific">Caerostris extrusa</name>
    <name type="common">Bark spider</name>
    <name type="synonym">Caerostris bankana</name>
    <dbReference type="NCBI Taxonomy" id="172846"/>
    <lineage>
        <taxon>Eukaryota</taxon>
        <taxon>Metazoa</taxon>
        <taxon>Ecdysozoa</taxon>
        <taxon>Arthropoda</taxon>
        <taxon>Chelicerata</taxon>
        <taxon>Arachnida</taxon>
        <taxon>Araneae</taxon>
        <taxon>Araneomorphae</taxon>
        <taxon>Entelegynae</taxon>
        <taxon>Araneoidea</taxon>
        <taxon>Araneidae</taxon>
        <taxon>Caerostris</taxon>
    </lineage>
</organism>
<keyword evidence="2" id="KW-1185">Reference proteome</keyword>